<gene>
    <name evidence="2" type="ORF">M430DRAFT_17380</name>
</gene>
<dbReference type="Proteomes" id="UP000241818">
    <property type="component" value="Unassembled WGS sequence"/>
</dbReference>
<dbReference type="AlphaFoldDB" id="A0A2T3B994"/>
<evidence type="ECO:0000313" key="2">
    <source>
        <dbReference type="EMBL" id="PSS23458.1"/>
    </source>
</evidence>
<sequence>MSSGTSEPPKPLRTRSSTASIAAKAKEADPKASNPPTAVAGPAAVTDDKILCCKFIQVTSTKVPDSKQIAFHENQLYFLCSFWANKCANADNAPSANISSADFIGAIELKQMDGEKVVKGGTRWYAVYRPGHKNSSKKGGGHGPDGQFMEISIKKAARQLKLGHMIATDAHADYGDCHFHPEQKYIAKWYHMMTDKELRDGSKFPKVTTGSEQVDVCRKCKKKCPAQETEVNIFTGNLTCNRCFKCQRYDYYTLPRSAAGKTVSKENAEAKGSNVNKKQMAKPIQQEESDSEEAPDLEKEALEEMDRGIKLMRKGKAYFKEGAEIMDQAMEKDLKAKQDMRKKLSKK</sequence>
<feature type="region of interest" description="Disordered" evidence="1">
    <location>
        <begin position="1"/>
        <end position="40"/>
    </location>
</feature>
<accession>A0A2T3B994</accession>
<name>A0A2T3B994_AMORE</name>
<dbReference type="GeneID" id="36571744"/>
<proteinExistence type="predicted"/>
<feature type="region of interest" description="Disordered" evidence="1">
    <location>
        <begin position="262"/>
        <end position="303"/>
    </location>
</feature>
<dbReference type="RefSeq" id="XP_024723504.1">
    <property type="nucleotide sequence ID" value="XM_024863663.1"/>
</dbReference>
<evidence type="ECO:0000256" key="1">
    <source>
        <dbReference type="SAM" id="MobiDB-lite"/>
    </source>
</evidence>
<protein>
    <submittedName>
        <fullName evidence="2">Uncharacterized protein</fullName>
    </submittedName>
</protein>
<keyword evidence="3" id="KW-1185">Reference proteome</keyword>
<dbReference type="InParanoid" id="A0A2T3B994"/>
<reference evidence="2 3" key="1">
    <citation type="journal article" date="2018" name="New Phytol.">
        <title>Comparative genomics and transcriptomics depict ericoid mycorrhizal fungi as versatile saprotrophs and plant mutualists.</title>
        <authorList>
            <person name="Martino E."/>
            <person name="Morin E."/>
            <person name="Grelet G.A."/>
            <person name="Kuo A."/>
            <person name="Kohler A."/>
            <person name="Daghino S."/>
            <person name="Barry K.W."/>
            <person name="Cichocki N."/>
            <person name="Clum A."/>
            <person name="Dockter R.B."/>
            <person name="Hainaut M."/>
            <person name="Kuo R.C."/>
            <person name="LaButti K."/>
            <person name="Lindahl B.D."/>
            <person name="Lindquist E.A."/>
            <person name="Lipzen A."/>
            <person name="Khouja H.R."/>
            <person name="Magnuson J."/>
            <person name="Murat C."/>
            <person name="Ohm R.A."/>
            <person name="Singer S.W."/>
            <person name="Spatafora J.W."/>
            <person name="Wang M."/>
            <person name="Veneault-Fourrey C."/>
            <person name="Henrissat B."/>
            <person name="Grigoriev I.V."/>
            <person name="Martin F.M."/>
            <person name="Perotto S."/>
        </authorList>
    </citation>
    <scope>NUCLEOTIDE SEQUENCE [LARGE SCALE GENOMIC DNA]</scope>
    <source>
        <strain evidence="2 3">ATCC 22711</strain>
    </source>
</reference>
<evidence type="ECO:0000313" key="3">
    <source>
        <dbReference type="Proteomes" id="UP000241818"/>
    </source>
</evidence>
<organism evidence="2 3">
    <name type="scientific">Amorphotheca resinae ATCC 22711</name>
    <dbReference type="NCBI Taxonomy" id="857342"/>
    <lineage>
        <taxon>Eukaryota</taxon>
        <taxon>Fungi</taxon>
        <taxon>Dikarya</taxon>
        <taxon>Ascomycota</taxon>
        <taxon>Pezizomycotina</taxon>
        <taxon>Leotiomycetes</taxon>
        <taxon>Helotiales</taxon>
        <taxon>Amorphothecaceae</taxon>
        <taxon>Amorphotheca</taxon>
    </lineage>
</organism>
<dbReference type="EMBL" id="KZ679008">
    <property type="protein sequence ID" value="PSS23458.1"/>
    <property type="molecule type" value="Genomic_DNA"/>
</dbReference>